<keyword evidence="7" id="KW-0378">Hydrolase</keyword>
<gene>
    <name evidence="16" type="ORF">H663_018245</name>
</gene>
<dbReference type="SUPFAM" id="SSF49785">
    <property type="entry name" value="Galactose-binding domain-like"/>
    <property type="match status" value="1"/>
</dbReference>
<evidence type="ECO:0000313" key="16">
    <source>
        <dbReference type="EMBL" id="PVE41268.1"/>
    </source>
</evidence>
<dbReference type="InterPro" id="IPR050732">
    <property type="entry name" value="Beta-glucan_modifiers"/>
</dbReference>
<dbReference type="PANTHER" id="PTHR16631">
    <property type="entry name" value="GLUCAN 1,3-BETA-GLUCOSIDASE"/>
    <property type="match status" value="1"/>
</dbReference>
<evidence type="ECO:0000256" key="13">
    <source>
        <dbReference type="ARBA" id="ARBA00037649"/>
    </source>
</evidence>
<dbReference type="GO" id="GO:0000272">
    <property type="term" value="P:polysaccharide catabolic process"/>
    <property type="evidence" value="ECO:0007669"/>
    <property type="project" value="UniProtKB-KW"/>
</dbReference>
<evidence type="ECO:0000256" key="4">
    <source>
        <dbReference type="ARBA" id="ARBA00022512"/>
    </source>
</evidence>
<keyword evidence="17" id="KW-1185">Reference proteome</keyword>
<dbReference type="InterPro" id="IPR000490">
    <property type="entry name" value="Glyco_hydro_17"/>
</dbReference>
<dbReference type="AlphaFoldDB" id="A0A2T7U9B7"/>
<dbReference type="PANTHER" id="PTHR16631:SF17">
    <property type="entry name" value="GLUCAN ENDO-1,3-BETA-GLUCOSIDASE BTGC"/>
    <property type="match status" value="1"/>
</dbReference>
<evidence type="ECO:0000256" key="1">
    <source>
        <dbReference type="ARBA" id="ARBA00004191"/>
    </source>
</evidence>
<evidence type="ECO:0000256" key="10">
    <source>
        <dbReference type="ARBA" id="ARBA00023277"/>
    </source>
</evidence>
<dbReference type="Gene3D" id="2.60.120.430">
    <property type="entry name" value="Galactose-binding lectin"/>
    <property type="match status" value="1"/>
</dbReference>
<keyword evidence="9" id="KW-0325">Glycoprotein</keyword>
<comment type="subcellular location">
    <subcellularLocation>
        <location evidence="2">Cell membrane</location>
    </subcellularLocation>
    <subcellularLocation>
        <location evidence="1">Secreted</location>
        <location evidence="1">Cell wall</location>
    </subcellularLocation>
</comment>
<name>A0A2T7U9B7_9BURK</name>
<evidence type="ECO:0000256" key="7">
    <source>
        <dbReference type="ARBA" id="ARBA00022801"/>
    </source>
</evidence>
<sequence length="583" mass="63327">MTTNELNPMKKTIERVFAGLIATLMALVLAACGGGGVVPSGGVTLRSLSPEFTNRKAVSYSPYRTSNRDTETITDANVEADLNLLVAGNFKLIRLFDSSDKVAARVIKIIHDKKLDIKVQLGVWIQNGQDDLNKAEIVRGVKLANTYKDIVLAVSVGNETMVSWAFNPVTPALMGGYIKSVRDQITQPVTTNDNWAFFAKNTGEPNNPKSIVLAIDYVSMHTYPLADSIHSATKWNWKQAEVAANLRATAMMDAAIEAAKSDFSAVRSYLDGIGMTSLPIVIGETGWKSVASNNETSRAHPVNQKMFYERLNAWMSSATTSKPAVIFYFEAFDEPWKGSDDKWGLFNVERKAKYVIQDLYPSAIWETGTYAAADALYYIPTATNSTITASRYTVYSDVAVPGEAKTAVDPLWVGWESTPTAFSGSGPSGSAPEGSNIREITPAPKEWGWGMIAALVGSSDDLSSFAATGKLNFSIMTTYPGSIEVGFLTGTADESSAYDVYKVLTPGSYGYNNNGAWHQVSIPISDIIPSGGIGYEMDPTKSKLDLSKVTNPFVIADRYAKTGKPANTNSTVKIYIDNVYWSK</sequence>
<keyword evidence="5" id="KW-0964">Secreted</keyword>
<organism evidence="16 17">
    <name type="scientific">Limnohabitans planktonicus II-D5</name>
    <dbReference type="NCBI Taxonomy" id="1293045"/>
    <lineage>
        <taxon>Bacteria</taxon>
        <taxon>Pseudomonadati</taxon>
        <taxon>Pseudomonadota</taxon>
        <taxon>Betaproteobacteria</taxon>
        <taxon>Burkholderiales</taxon>
        <taxon>Comamonadaceae</taxon>
        <taxon>Limnohabitans</taxon>
    </lineage>
</organism>
<evidence type="ECO:0000256" key="8">
    <source>
        <dbReference type="ARBA" id="ARBA00023136"/>
    </source>
</evidence>
<comment type="function">
    <text evidence="13">Glucanases play a role in cell expansion during growth, in cell-cell fusion during mating, and in spore release during sporulation. This enzyme may be involved in beta-glucan degradation. Active on laminarin and lichenan.</text>
</comment>
<evidence type="ECO:0000256" key="12">
    <source>
        <dbReference type="ARBA" id="ARBA00023326"/>
    </source>
</evidence>
<dbReference type="GO" id="GO:0004553">
    <property type="term" value="F:hydrolase activity, hydrolyzing O-glycosyl compounds"/>
    <property type="evidence" value="ECO:0007669"/>
    <property type="project" value="InterPro"/>
</dbReference>
<dbReference type="EMBL" id="LFYT02000034">
    <property type="protein sequence ID" value="PVE41268.1"/>
    <property type="molecule type" value="Genomic_DNA"/>
</dbReference>
<keyword evidence="3" id="KW-1003">Cell membrane</keyword>
<dbReference type="InterPro" id="IPR008979">
    <property type="entry name" value="Galactose-bd-like_sf"/>
</dbReference>
<dbReference type="Proteomes" id="UP000037507">
    <property type="component" value="Unassembled WGS sequence"/>
</dbReference>
<dbReference type="Gene3D" id="3.20.20.80">
    <property type="entry name" value="Glycosidases"/>
    <property type="match status" value="1"/>
</dbReference>
<dbReference type="InterPro" id="IPR017853">
    <property type="entry name" value="GH"/>
</dbReference>
<dbReference type="Pfam" id="PF00332">
    <property type="entry name" value="Glyco_hydro_17"/>
    <property type="match status" value="1"/>
</dbReference>
<accession>A0A2T7U9B7</accession>
<keyword evidence="4" id="KW-0134">Cell wall</keyword>
<evidence type="ECO:0000256" key="14">
    <source>
        <dbReference type="ARBA" id="ARBA00042373"/>
    </source>
</evidence>
<keyword evidence="6" id="KW-0732">Signal</keyword>
<evidence type="ECO:0000256" key="11">
    <source>
        <dbReference type="ARBA" id="ARBA00023316"/>
    </source>
</evidence>
<dbReference type="GO" id="GO:0071555">
    <property type="term" value="P:cell wall organization"/>
    <property type="evidence" value="ECO:0007669"/>
    <property type="project" value="UniProtKB-KW"/>
</dbReference>
<dbReference type="OrthoDB" id="9806824at2"/>
<evidence type="ECO:0000313" key="17">
    <source>
        <dbReference type="Proteomes" id="UP000037507"/>
    </source>
</evidence>
<dbReference type="SUPFAM" id="SSF51445">
    <property type="entry name" value="(Trans)glycosidases"/>
    <property type="match status" value="1"/>
</dbReference>
<evidence type="ECO:0000256" key="2">
    <source>
        <dbReference type="ARBA" id="ARBA00004236"/>
    </source>
</evidence>
<evidence type="ECO:0000256" key="5">
    <source>
        <dbReference type="ARBA" id="ARBA00022525"/>
    </source>
</evidence>
<keyword evidence="11" id="KW-0961">Cell wall biogenesis/degradation</keyword>
<protein>
    <recommendedName>
        <fullName evidence="15">Endo-1,3-beta-glucanase btgC</fullName>
    </recommendedName>
    <alternativeName>
        <fullName evidence="14">Laminarinase btgC</fullName>
    </alternativeName>
</protein>
<reference evidence="16" key="1">
    <citation type="submission" date="2017-04" db="EMBL/GenBank/DDBJ databases">
        <title>Unexpected and diverse lifestyles within the genus Limnohabitans.</title>
        <authorList>
            <person name="Kasalicky V."/>
            <person name="Mehrshad M."/>
            <person name="Andrei S.-A."/>
            <person name="Salcher M."/>
            <person name="Kratochvilova H."/>
            <person name="Simek K."/>
            <person name="Ghai R."/>
        </authorList>
    </citation>
    <scope>NUCLEOTIDE SEQUENCE [LARGE SCALE GENOMIC DNA]</scope>
    <source>
        <strain evidence="16">II-D5</strain>
    </source>
</reference>
<keyword evidence="8" id="KW-0472">Membrane</keyword>
<evidence type="ECO:0000256" key="6">
    <source>
        <dbReference type="ARBA" id="ARBA00022729"/>
    </source>
</evidence>
<evidence type="ECO:0000256" key="3">
    <source>
        <dbReference type="ARBA" id="ARBA00022475"/>
    </source>
</evidence>
<comment type="caution">
    <text evidence="16">The sequence shown here is derived from an EMBL/GenBank/DDBJ whole genome shotgun (WGS) entry which is preliminary data.</text>
</comment>
<keyword evidence="12" id="KW-0624">Polysaccharide degradation</keyword>
<dbReference type="GO" id="GO:0005886">
    <property type="term" value="C:plasma membrane"/>
    <property type="evidence" value="ECO:0007669"/>
    <property type="project" value="UniProtKB-SubCell"/>
</dbReference>
<evidence type="ECO:0000256" key="15">
    <source>
        <dbReference type="ARBA" id="ARBA00043078"/>
    </source>
</evidence>
<keyword evidence="10" id="KW-0119">Carbohydrate metabolism</keyword>
<evidence type="ECO:0000256" key="9">
    <source>
        <dbReference type="ARBA" id="ARBA00023180"/>
    </source>
</evidence>
<proteinExistence type="predicted"/>